<evidence type="ECO:0000256" key="1">
    <source>
        <dbReference type="SAM" id="MobiDB-lite"/>
    </source>
</evidence>
<sequence>MSTDRAERLRRVIQEAGERSAQCRETISQSRAQLDKLRAGRPRLSPEQEREMAELYRSGGAGPAMARIQRRIDEGEFTWDDLDNGRVAPEIAREYNRAFPALPDQAVVQNLSSAMQSGLSFEEFLAQQRLDGQERPLPGQPQNERQDRWWGARPRWDRHEERDEDE</sequence>
<dbReference type="EMBL" id="ACZI02000003">
    <property type="protein sequence ID" value="EFV14226.1"/>
    <property type="molecule type" value="Genomic_DNA"/>
</dbReference>
<feature type="region of interest" description="Disordered" evidence="1">
    <location>
        <begin position="17"/>
        <end position="37"/>
    </location>
</feature>
<dbReference type="OrthoDB" id="3700158at2"/>
<dbReference type="RefSeq" id="WP_007468282.1">
    <property type="nucleotide sequence ID" value="NZ_KI391954.1"/>
</dbReference>
<accession>E5XN49</accession>
<reference evidence="2 3" key="1">
    <citation type="journal article" date="2011" name="Stand. Genomic Sci.">
        <title>High quality draft genome sequence of Segniliparus rugosus CDC 945(T)= (ATCC BAA-974(T)).</title>
        <authorList>
            <person name="Earl A.M."/>
            <person name="Desjardins C.A."/>
            <person name="Fitzgerald M.G."/>
            <person name="Arachchi H.M."/>
            <person name="Zeng Q."/>
            <person name="Mehta T."/>
            <person name="Griggs A."/>
            <person name="Birren B.W."/>
            <person name="Toney N.C."/>
            <person name="Carr J."/>
            <person name="Posey J."/>
            <person name="Butler W.R."/>
        </authorList>
    </citation>
    <scope>NUCLEOTIDE SEQUENCE [LARGE SCALE GENOMIC DNA]</scope>
    <source>
        <strain evidence="3">ATCC BAA-974 / DSM 45345 / CCUG 50838 / CIP 108380 / JCM 13579 / CDC 945</strain>
    </source>
</reference>
<dbReference type="AlphaFoldDB" id="E5XN49"/>
<comment type="caution">
    <text evidence="2">The sequence shown here is derived from an EMBL/GenBank/DDBJ whole genome shotgun (WGS) entry which is preliminary data.</text>
</comment>
<proteinExistence type="predicted"/>
<dbReference type="HOGENOM" id="CLU_1601557_0_0_11"/>
<dbReference type="STRING" id="679197.HMPREF9336_00919"/>
<protein>
    <submittedName>
        <fullName evidence="2">Uncharacterized protein</fullName>
    </submittedName>
</protein>
<gene>
    <name evidence="2" type="ORF">HMPREF9336_00919</name>
</gene>
<evidence type="ECO:0000313" key="2">
    <source>
        <dbReference type="EMBL" id="EFV14226.1"/>
    </source>
</evidence>
<organism evidence="2 3">
    <name type="scientific">Segniliparus rugosus (strain ATCC BAA-974 / DSM 45345 / CCUG 50838 / CIP 108380 / JCM 13579 / CDC 945)</name>
    <dbReference type="NCBI Taxonomy" id="679197"/>
    <lineage>
        <taxon>Bacteria</taxon>
        <taxon>Bacillati</taxon>
        <taxon>Actinomycetota</taxon>
        <taxon>Actinomycetes</taxon>
        <taxon>Mycobacteriales</taxon>
        <taxon>Segniliparaceae</taxon>
        <taxon>Segniliparus</taxon>
    </lineage>
</organism>
<feature type="region of interest" description="Disordered" evidence="1">
    <location>
        <begin position="126"/>
        <end position="166"/>
    </location>
</feature>
<name>E5XN49_SEGRC</name>
<keyword evidence="3" id="KW-1185">Reference proteome</keyword>
<feature type="compositionally biased region" description="Polar residues" evidence="1">
    <location>
        <begin position="23"/>
        <end position="32"/>
    </location>
</feature>
<evidence type="ECO:0000313" key="3">
    <source>
        <dbReference type="Proteomes" id="UP000004816"/>
    </source>
</evidence>
<feature type="compositionally biased region" description="Basic and acidic residues" evidence="1">
    <location>
        <begin position="144"/>
        <end position="166"/>
    </location>
</feature>
<dbReference type="Proteomes" id="UP000004816">
    <property type="component" value="Unassembled WGS sequence"/>
</dbReference>